<dbReference type="Gene3D" id="2.40.30.10">
    <property type="entry name" value="Translation factors"/>
    <property type="match status" value="1"/>
</dbReference>
<sequence>MGLLKLRITGMIYSPGDTLIINFEPLEGPKPDYLAGQFLTLVFVVNGKELRRSYSLCSSPDVDEPLSIGIKRVENGAISRLLHHKTAVGDILTALEPNGQFSYLPELEISRTVFLFAAGVGITPLFSILKTALIREKHTKIILAYSNRSADGTLFYGELNALQEQYPERFKLIYLFSQSKNLLLARLNGQLIERIVAENMEFDKEDVLLYTCGPVDYMDVCRITLLNLGFDRTQIKRETFVLPEDEADEDDTTEKKIKDTNTYSVILSYRGEVHEIDVPYDQSILDAALEHKIDLPYSCHAGICSTCTANCTKGHVEMDYNEVLMDDEIAAGRVLVCTGHPTENGTTLVW</sequence>
<dbReference type="Gene3D" id="3.40.50.80">
    <property type="entry name" value="Nucleotide-binding domain of ferredoxin-NADP reductase (FNR) module"/>
    <property type="match status" value="1"/>
</dbReference>
<comment type="cofactor">
    <cofactor evidence="1">
        <name>FAD</name>
        <dbReference type="ChEBI" id="CHEBI:57692"/>
    </cofactor>
</comment>
<dbReference type="PROSITE" id="PS51384">
    <property type="entry name" value="FAD_FR"/>
    <property type="match status" value="1"/>
</dbReference>
<dbReference type="PRINTS" id="PR00371">
    <property type="entry name" value="FPNCR"/>
</dbReference>
<dbReference type="CDD" id="cd06214">
    <property type="entry name" value="PA_degradation_oxidoreductase_like"/>
    <property type="match status" value="1"/>
</dbReference>
<feature type="domain" description="2Fe-2S ferredoxin-type" evidence="9">
    <location>
        <begin position="263"/>
        <end position="350"/>
    </location>
</feature>
<evidence type="ECO:0000256" key="4">
    <source>
        <dbReference type="ARBA" id="ARBA00022723"/>
    </source>
</evidence>
<accession>A0A1D7QGR6</accession>
<feature type="domain" description="FAD-binding FR-type" evidence="10">
    <location>
        <begin position="1"/>
        <end position="104"/>
    </location>
</feature>
<keyword evidence="7" id="KW-0408">Iron</keyword>
<dbReference type="SUPFAM" id="SSF54292">
    <property type="entry name" value="2Fe-2S ferredoxin-like"/>
    <property type="match status" value="1"/>
</dbReference>
<dbReference type="InterPro" id="IPR008333">
    <property type="entry name" value="Cbr1-like_FAD-bd_dom"/>
</dbReference>
<keyword evidence="12" id="KW-1185">Reference proteome</keyword>
<dbReference type="Pfam" id="PF00970">
    <property type="entry name" value="FAD_binding_6"/>
    <property type="match status" value="1"/>
</dbReference>
<dbReference type="GO" id="GO:0050660">
    <property type="term" value="F:flavin adenine dinucleotide binding"/>
    <property type="evidence" value="ECO:0007669"/>
    <property type="project" value="TreeGrafter"/>
</dbReference>
<dbReference type="SUPFAM" id="SSF63380">
    <property type="entry name" value="Riboflavin synthase domain-like"/>
    <property type="match status" value="1"/>
</dbReference>
<dbReference type="PROSITE" id="PS00197">
    <property type="entry name" value="2FE2S_FER_1"/>
    <property type="match status" value="1"/>
</dbReference>
<dbReference type="AlphaFoldDB" id="A0A1D7QGR6"/>
<evidence type="ECO:0000256" key="3">
    <source>
        <dbReference type="ARBA" id="ARBA00022714"/>
    </source>
</evidence>
<dbReference type="PRINTS" id="PR00406">
    <property type="entry name" value="CYTB5RDTASE"/>
</dbReference>
<evidence type="ECO:0000313" key="12">
    <source>
        <dbReference type="Proteomes" id="UP000094313"/>
    </source>
</evidence>
<dbReference type="RefSeq" id="WP_069379566.1">
    <property type="nucleotide sequence ID" value="NZ_CP017141.1"/>
</dbReference>
<organism evidence="11 12">
    <name type="scientific">Pedobacter steynii</name>
    <dbReference type="NCBI Taxonomy" id="430522"/>
    <lineage>
        <taxon>Bacteria</taxon>
        <taxon>Pseudomonadati</taxon>
        <taxon>Bacteroidota</taxon>
        <taxon>Sphingobacteriia</taxon>
        <taxon>Sphingobacteriales</taxon>
        <taxon>Sphingobacteriaceae</taxon>
        <taxon>Pedobacter</taxon>
    </lineage>
</organism>
<dbReference type="Proteomes" id="UP000094313">
    <property type="component" value="Chromosome"/>
</dbReference>
<dbReference type="GO" id="GO:0016491">
    <property type="term" value="F:oxidoreductase activity"/>
    <property type="evidence" value="ECO:0007669"/>
    <property type="project" value="UniProtKB-KW"/>
</dbReference>
<dbReference type="Pfam" id="PF00111">
    <property type="entry name" value="Fer2"/>
    <property type="match status" value="1"/>
</dbReference>
<dbReference type="InterPro" id="IPR001433">
    <property type="entry name" value="OxRdtase_FAD/NAD-bd"/>
</dbReference>
<evidence type="ECO:0000256" key="5">
    <source>
        <dbReference type="ARBA" id="ARBA00022827"/>
    </source>
</evidence>
<dbReference type="InterPro" id="IPR001041">
    <property type="entry name" value="2Fe-2S_ferredoxin-type"/>
</dbReference>
<dbReference type="GO" id="GO:0046872">
    <property type="term" value="F:metal ion binding"/>
    <property type="evidence" value="ECO:0007669"/>
    <property type="project" value="UniProtKB-KW"/>
</dbReference>
<evidence type="ECO:0000313" key="11">
    <source>
        <dbReference type="EMBL" id="AOM77878.1"/>
    </source>
</evidence>
<keyword evidence="3" id="KW-0001">2Fe-2S</keyword>
<dbReference type="InterPro" id="IPR001709">
    <property type="entry name" value="Flavoprot_Pyr_Nucl_cyt_Rdtase"/>
</dbReference>
<evidence type="ECO:0000259" key="9">
    <source>
        <dbReference type="PROSITE" id="PS51085"/>
    </source>
</evidence>
<gene>
    <name evidence="11" type="ORF">BFS30_12260</name>
</gene>
<evidence type="ECO:0000256" key="2">
    <source>
        <dbReference type="ARBA" id="ARBA00022630"/>
    </source>
</evidence>
<dbReference type="Gene3D" id="3.10.20.30">
    <property type="match status" value="1"/>
</dbReference>
<dbReference type="CDD" id="cd00207">
    <property type="entry name" value="fer2"/>
    <property type="match status" value="1"/>
</dbReference>
<evidence type="ECO:0000256" key="6">
    <source>
        <dbReference type="ARBA" id="ARBA00023002"/>
    </source>
</evidence>
<dbReference type="PANTHER" id="PTHR47354:SF8">
    <property type="entry name" value="1,2-PHENYLACETYL-COA EPOXIDASE, SUBUNIT E"/>
    <property type="match status" value="1"/>
</dbReference>
<keyword evidence="5" id="KW-0274">FAD</keyword>
<keyword evidence="6" id="KW-0560">Oxidoreductase</keyword>
<dbReference type="InterPro" id="IPR039261">
    <property type="entry name" value="FNR_nucleotide-bd"/>
</dbReference>
<keyword evidence="8" id="KW-0411">Iron-sulfur</keyword>
<dbReference type="OrthoDB" id="9789468at2"/>
<dbReference type="GO" id="GO:0051537">
    <property type="term" value="F:2 iron, 2 sulfur cluster binding"/>
    <property type="evidence" value="ECO:0007669"/>
    <property type="project" value="UniProtKB-KW"/>
</dbReference>
<dbReference type="InterPro" id="IPR050415">
    <property type="entry name" value="MRET"/>
</dbReference>
<reference evidence="11 12" key="1">
    <citation type="submission" date="2016-08" db="EMBL/GenBank/DDBJ databases">
        <authorList>
            <person name="Seilhamer J.J."/>
        </authorList>
    </citation>
    <scope>NUCLEOTIDE SEQUENCE [LARGE SCALE GENOMIC DNA]</scope>
    <source>
        <strain evidence="11 12">DX4</strain>
    </source>
</reference>
<dbReference type="KEGG" id="psty:BFS30_12260"/>
<dbReference type="InterPro" id="IPR017927">
    <property type="entry name" value="FAD-bd_FR_type"/>
</dbReference>
<evidence type="ECO:0000256" key="7">
    <source>
        <dbReference type="ARBA" id="ARBA00023004"/>
    </source>
</evidence>
<name>A0A1D7QGR6_9SPHI</name>
<dbReference type="EMBL" id="CP017141">
    <property type="protein sequence ID" value="AOM77878.1"/>
    <property type="molecule type" value="Genomic_DNA"/>
</dbReference>
<evidence type="ECO:0000259" key="10">
    <source>
        <dbReference type="PROSITE" id="PS51384"/>
    </source>
</evidence>
<dbReference type="InterPro" id="IPR017938">
    <property type="entry name" value="Riboflavin_synthase-like_b-brl"/>
</dbReference>
<dbReference type="InterPro" id="IPR036010">
    <property type="entry name" value="2Fe-2S_ferredoxin-like_sf"/>
</dbReference>
<dbReference type="InterPro" id="IPR012675">
    <property type="entry name" value="Beta-grasp_dom_sf"/>
</dbReference>
<dbReference type="Pfam" id="PF00175">
    <property type="entry name" value="NAD_binding_1"/>
    <property type="match status" value="1"/>
</dbReference>
<dbReference type="PROSITE" id="PS51085">
    <property type="entry name" value="2FE2S_FER_2"/>
    <property type="match status" value="1"/>
</dbReference>
<dbReference type="SUPFAM" id="SSF52343">
    <property type="entry name" value="Ferredoxin reductase-like, C-terminal NADP-linked domain"/>
    <property type="match status" value="1"/>
</dbReference>
<evidence type="ECO:0000256" key="1">
    <source>
        <dbReference type="ARBA" id="ARBA00001974"/>
    </source>
</evidence>
<dbReference type="PANTHER" id="PTHR47354">
    <property type="entry name" value="NADH OXIDOREDUCTASE HCR"/>
    <property type="match status" value="1"/>
</dbReference>
<evidence type="ECO:0000256" key="8">
    <source>
        <dbReference type="ARBA" id="ARBA00023014"/>
    </source>
</evidence>
<keyword evidence="4" id="KW-0479">Metal-binding</keyword>
<keyword evidence="2" id="KW-0285">Flavoprotein</keyword>
<dbReference type="InterPro" id="IPR006058">
    <property type="entry name" value="2Fe2S_fd_BS"/>
</dbReference>
<proteinExistence type="predicted"/>
<protein>
    <submittedName>
        <fullName evidence="11">Phenylacetic acid degradation protein</fullName>
    </submittedName>
</protein>